<dbReference type="PANTHER" id="PTHR43619">
    <property type="entry name" value="S-ADENOSYL-L-METHIONINE-DEPENDENT METHYLTRANSFERASE YKTD-RELATED"/>
    <property type="match status" value="1"/>
</dbReference>
<reference evidence="9" key="2">
    <citation type="submission" date="2018-04" db="EMBL/GenBank/DDBJ databases">
        <title>Draft genome sequence of Mycobacterium montefiorense isolated from Japanese black salamander.</title>
        <authorList>
            <person name="Fukano H."/>
            <person name="Yoshida M."/>
            <person name="Shimizu A."/>
            <person name="Iwao H."/>
            <person name="Kurata O."/>
            <person name="Katayama Y."/>
            <person name="Omatsu T."/>
            <person name="Mizutani T."/>
            <person name="Wada S."/>
            <person name="Hoshino Y."/>
        </authorList>
    </citation>
    <scope>NUCLEOTIDE SEQUENCE [LARGE SCALE GENOMIC DNA]</scope>
    <source>
        <strain evidence="9">BS</strain>
    </source>
</reference>
<reference evidence="7" key="1">
    <citation type="journal article" date="2018" name="Genome Announc.">
        <title>Draft Genome Sequence of Mycobacterium montefiorense Isolated from Japanese Black Salamander (Hynobius nigrescens).</title>
        <authorList>
            <person name="Fukano H."/>
            <person name="Yoshida M."/>
            <person name="Shimizu A."/>
            <person name="Iwao H."/>
            <person name="Katayama Y."/>
            <person name="Omatsu T."/>
            <person name="Mizutani T."/>
            <person name="Kurata O."/>
            <person name="Wada S."/>
            <person name="Hoshino Y."/>
        </authorList>
    </citation>
    <scope>NUCLEOTIDE SEQUENCE</scope>
    <source>
        <strain evidence="7">BS</strain>
    </source>
</reference>
<keyword evidence="9" id="KW-1185">Reference proteome</keyword>
<dbReference type="EMBL" id="BFCH01000036">
    <property type="protein sequence ID" value="GBG40691.1"/>
    <property type="molecule type" value="Genomic_DNA"/>
</dbReference>
<evidence type="ECO:0000256" key="3">
    <source>
        <dbReference type="ARBA" id="ARBA00022603"/>
    </source>
</evidence>
<dbReference type="Proteomes" id="UP001139505">
    <property type="component" value="Unassembled WGS sequence"/>
</dbReference>
<dbReference type="EC" id="2.1.1.-" evidence="6"/>
<keyword evidence="4" id="KW-0808">Transferase</keyword>
<dbReference type="Gene3D" id="3.40.50.150">
    <property type="entry name" value="Vaccinia Virus protein VP39"/>
    <property type="match status" value="1"/>
</dbReference>
<evidence type="ECO:0000313" key="7">
    <source>
        <dbReference type="EMBL" id="GBG40691.1"/>
    </source>
</evidence>
<dbReference type="GO" id="GO:0008168">
    <property type="term" value="F:methyltransferase activity"/>
    <property type="evidence" value="ECO:0007669"/>
    <property type="project" value="UniProtKB-UniRule"/>
</dbReference>
<dbReference type="PANTHER" id="PTHR43619:SF2">
    <property type="entry name" value="S-ADENOSYL-L-METHIONINE-DEPENDENT METHYLTRANSFERASES SUPERFAMILY PROTEIN"/>
    <property type="match status" value="1"/>
</dbReference>
<dbReference type="GO" id="GO:0032259">
    <property type="term" value="P:methylation"/>
    <property type="evidence" value="ECO:0007669"/>
    <property type="project" value="UniProtKB-KW"/>
</dbReference>
<evidence type="ECO:0000256" key="4">
    <source>
        <dbReference type="ARBA" id="ARBA00022679"/>
    </source>
</evidence>
<reference evidence="8" key="4">
    <citation type="submission" date="2022-04" db="EMBL/GenBank/DDBJ databases">
        <authorList>
            <person name="Komine T."/>
            <person name="Fukano H."/>
            <person name="Wada S."/>
        </authorList>
    </citation>
    <scope>NUCLEOTIDE SEQUENCE</scope>
    <source>
        <strain evidence="8">NJB18185</strain>
    </source>
</reference>
<comment type="similarity">
    <text evidence="2 6">Belongs to the UPF0677 family.</text>
</comment>
<proteinExistence type="inferred from homology"/>
<evidence type="ECO:0000256" key="6">
    <source>
        <dbReference type="RuleBase" id="RU362030"/>
    </source>
</evidence>
<dbReference type="Proteomes" id="UP000245060">
    <property type="component" value="Unassembled WGS sequence"/>
</dbReference>
<dbReference type="AlphaFoldDB" id="A0AA37V0K9"/>
<evidence type="ECO:0000313" key="10">
    <source>
        <dbReference type="Proteomes" id="UP001139505"/>
    </source>
</evidence>
<protein>
    <recommendedName>
        <fullName evidence="6">S-adenosyl-L-methionine-dependent methyltransferase</fullName>
        <ecNumber evidence="6">2.1.1.-</ecNumber>
    </recommendedName>
</protein>
<dbReference type="InterPro" id="IPR029063">
    <property type="entry name" value="SAM-dependent_MTases_sf"/>
</dbReference>
<sequence>MCVNREDVSVARTENDSWEITESVGATALGVAASRAAETESENPLIRDPFARVFLDAAGDGVWNWYSAPQLPAELLETEPNLAQQMQAMVGYMASRTAFFDAFFLDATNAGISQAVILAAGLDSRSWRLPWPDGTTVYELDQPRVLDFKASTLADHGAQPACNRVAVPVDLRQDWPKALREAGFDASAPSVWSAEGLMPYLPAAAQELLFERVQGLTVTGSRIGVEALGPKFLDPEARTRRKARMDRVRAAFAKADLQREVPSTDELWYFEEREDVGAWFGRHSWDVTVTPSLELMAGYGRRPAEEVENDVPGNLFVAAQRTGN</sequence>
<evidence type="ECO:0000256" key="1">
    <source>
        <dbReference type="ARBA" id="ARBA00003907"/>
    </source>
</evidence>
<comment type="function">
    <text evidence="1 6">Exhibits S-adenosyl-L-methionine-dependent methyltransferase activity.</text>
</comment>
<comment type="caution">
    <text evidence="8">The sequence shown here is derived from an EMBL/GenBank/DDBJ whole genome shotgun (WGS) entry which is preliminary data.</text>
</comment>
<accession>A0AA37V0K9</accession>
<dbReference type="InterPro" id="IPR007213">
    <property type="entry name" value="Ppm1/Ppm2/Tcmp"/>
</dbReference>
<evidence type="ECO:0000313" key="8">
    <source>
        <dbReference type="EMBL" id="GKU73944.1"/>
    </source>
</evidence>
<dbReference type="SUPFAM" id="SSF53335">
    <property type="entry name" value="S-adenosyl-L-methionine-dependent methyltransferases"/>
    <property type="match status" value="1"/>
</dbReference>
<gene>
    <name evidence="7" type="ORF">MmonteBS_50630</name>
    <name evidence="8" type="ORF">NJB18185_37150</name>
</gene>
<dbReference type="EMBL" id="BQYH01000027">
    <property type="protein sequence ID" value="GKU73944.1"/>
    <property type="molecule type" value="Genomic_DNA"/>
</dbReference>
<dbReference type="InterPro" id="IPR011610">
    <property type="entry name" value="SAM_mthyl_Trfase_ML2640-like"/>
</dbReference>
<evidence type="ECO:0000313" key="9">
    <source>
        <dbReference type="Proteomes" id="UP000245060"/>
    </source>
</evidence>
<evidence type="ECO:0000256" key="5">
    <source>
        <dbReference type="ARBA" id="ARBA00022691"/>
    </source>
</evidence>
<keyword evidence="3 6" id="KW-0489">Methyltransferase</keyword>
<name>A0AA37V0K9_9MYCO</name>
<evidence type="ECO:0000256" key="2">
    <source>
        <dbReference type="ARBA" id="ARBA00008138"/>
    </source>
</evidence>
<organism evidence="8 10">
    <name type="scientific">Mycobacterium montefiorense</name>
    <dbReference type="NCBI Taxonomy" id="154654"/>
    <lineage>
        <taxon>Bacteria</taxon>
        <taxon>Bacillati</taxon>
        <taxon>Actinomycetota</taxon>
        <taxon>Actinomycetes</taxon>
        <taxon>Mycobacteriales</taxon>
        <taxon>Mycobacteriaceae</taxon>
        <taxon>Mycobacterium</taxon>
        <taxon>Mycobacterium simiae complex</taxon>
    </lineage>
</organism>
<dbReference type="NCBIfam" id="TIGR00027">
    <property type="entry name" value="mthyl_TIGR00027"/>
    <property type="match status" value="1"/>
</dbReference>
<keyword evidence="5 6" id="KW-0949">S-adenosyl-L-methionine</keyword>
<reference evidence="8" key="3">
    <citation type="journal article" date="2022" name="Microbiol. Resour. Announc.">
        <title>Draft Genome Sequences of Eight Mycobacterium montefiorense Strains Isolated from Salamanders in Captivity.</title>
        <authorList>
            <person name="Komine T."/>
            <person name="Ihara H."/>
            <person name="Fukano H."/>
            <person name="Hoshino Y."/>
            <person name="Kurata O."/>
            <person name="Wada S."/>
        </authorList>
    </citation>
    <scope>NUCLEOTIDE SEQUENCE</scope>
    <source>
        <strain evidence="8">NJB18185</strain>
    </source>
</reference>
<dbReference type="Pfam" id="PF04072">
    <property type="entry name" value="LCM"/>
    <property type="match status" value="1"/>
</dbReference>